<feature type="domain" description="Peptidase S8/S53" evidence="8">
    <location>
        <begin position="516"/>
        <end position="976"/>
    </location>
</feature>
<evidence type="ECO:0000313" key="11">
    <source>
        <dbReference type="EMBL" id="PHT30766.1"/>
    </source>
</evidence>
<accession>A0A2G2VCS4</accession>
<evidence type="ECO:0000256" key="5">
    <source>
        <dbReference type="ARBA" id="ARBA00022825"/>
    </source>
</evidence>
<dbReference type="Pfam" id="PF05922">
    <property type="entry name" value="Inhibitor_I9"/>
    <property type="match status" value="1"/>
</dbReference>
<dbReference type="PRINTS" id="PR00723">
    <property type="entry name" value="SUBTILISIN"/>
</dbReference>
<dbReference type="InterPro" id="IPR041469">
    <property type="entry name" value="Subtilisin-like_FN3"/>
</dbReference>
<dbReference type="GO" id="GO:0006508">
    <property type="term" value="P:proteolysis"/>
    <property type="evidence" value="ECO:0007669"/>
    <property type="project" value="UniProtKB-KW"/>
</dbReference>
<feature type="domain" description="Inhibitor I9" evidence="9">
    <location>
        <begin position="416"/>
        <end position="486"/>
    </location>
</feature>
<feature type="active site" description="Charge relay system" evidence="6 7">
    <location>
        <position position="930"/>
    </location>
</feature>
<feature type="domain" description="Subtilisin-like protease fibronectin type-III" evidence="10">
    <location>
        <begin position="342"/>
        <end position="415"/>
    </location>
</feature>
<evidence type="ECO:0000256" key="7">
    <source>
        <dbReference type="PROSITE-ProRule" id="PRU01240"/>
    </source>
</evidence>
<dbReference type="GO" id="GO:0004252">
    <property type="term" value="F:serine-type endopeptidase activity"/>
    <property type="evidence" value="ECO:0007669"/>
    <property type="project" value="UniProtKB-UniRule"/>
</dbReference>
<dbReference type="EMBL" id="MLFT02000018">
    <property type="protein sequence ID" value="PHT30766.1"/>
    <property type="molecule type" value="Genomic_DNA"/>
</dbReference>
<proteinExistence type="inferred from homology"/>
<evidence type="ECO:0000256" key="1">
    <source>
        <dbReference type="ARBA" id="ARBA00011073"/>
    </source>
</evidence>
<comment type="similarity">
    <text evidence="1 7">Belongs to the peptidase S8 family.</text>
</comment>
<dbReference type="FunFam" id="3.40.50.200:FF:000006">
    <property type="entry name" value="Subtilisin-like protease SBT1.5"/>
    <property type="match status" value="1"/>
</dbReference>
<evidence type="ECO:0000259" key="9">
    <source>
        <dbReference type="Pfam" id="PF05922"/>
    </source>
</evidence>
<dbReference type="InterPro" id="IPR010259">
    <property type="entry name" value="S8pro/Inhibitor_I9"/>
</dbReference>
<reference evidence="11 12" key="1">
    <citation type="journal article" date="2017" name="Genome Biol.">
        <title>New reference genome sequences of hot pepper reveal the massive evolution of plant disease-resistance genes by retroduplication.</title>
        <authorList>
            <person name="Kim S."/>
            <person name="Park J."/>
            <person name="Yeom S.I."/>
            <person name="Kim Y.M."/>
            <person name="Seo E."/>
            <person name="Kim K.T."/>
            <person name="Kim M.S."/>
            <person name="Lee J.M."/>
            <person name="Cheong K."/>
            <person name="Shin H.S."/>
            <person name="Kim S.B."/>
            <person name="Han K."/>
            <person name="Lee J."/>
            <person name="Park M."/>
            <person name="Lee H.A."/>
            <person name="Lee H.Y."/>
            <person name="Lee Y."/>
            <person name="Oh S."/>
            <person name="Lee J.H."/>
            <person name="Choi E."/>
            <person name="Choi E."/>
            <person name="Lee S.E."/>
            <person name="Jeon J."/>
            <person name="Kim H."/>
            <person name="Choi G."/>
            <person name="Song H."/>
            <person name="Lee J."/>
            <person name="Lee S.C."/>
            <person name="Kwon J.K."/>
            <person name="Lee H.Y."/>
            <person name="Koo N."/>
            <person name="Hong Y."/>
            <person name="Kim R.W."/>
            <person name="Kang W.H."/>
            <person name="Huh J.H."/>
            <person name="Kang B.C."/>
            <person name="Yang T.J."/>
            <person name="Lee Y.H."/>
            <person name="Bennetzen J.L."/>
            <person name="Choi D."/>
        </authorList>
    </citation>
    <scope>NUCLEOTIDE SEQUENCE [LARGE SCALE GENOMIC DNA]</scope>
    <source>
        <strain evidence="12">cv. PBC81</strain>
    </source>
</reference>
<dbReference type="AlphaFoldDB" id="A0A2G2VCS4"/>
<organism evidence="11 12">
    <name type="scientific">Capsicum baccatum</name>
    <name type="common">Peruvian pepper</name>
    <dbReference type="NCBI Taxonomy" id="33114"/>
    <lineage>
        <taxon>Eukaryota</taxon>
        <taxon>Viridiplantae</taxon>
        <taxon>Streptophyta</taxon>
        <taxon>Embryophyta</taxon>
        <taxon>Tracheophyta</taxon>
        <taxon>Spermatophyta</taxon>
        <taxon>Magnoliopsida</taxon>
        <taxon>eudicotyledons</taxon>
        <taxon>Gunneridae</taxon>
        <taxon>Pentapetalae</taxon>
        <taxon>asterids</taxon>
        <taxon>lamiids</taxon>
        <taxon>Solanales</taxon>
        <taxon>Solanaceae</taxon>
        <taxon>Solanoideae</taxon>
        <taxon>Capsiceae</taxon>
        <taxon>Capsicum</taxon>
    </lineage>
</organism>
<gene>
    <name evidence="11" type="ORF">CQW23_29686</name>
</gene>
<sequence>MSLKVVVRVGSTYFGRVTEAITELTAKKTVIILGNSVVFGTKALEDSYSKLHIIGAPPIASSSAMEAPGTVILAAWRTNDTELTRSGQKPPLFNIDSGTSMACPHVSAIIAILKSQNIENSRRKVLRRSLGVQILSRVYRQSYLRVQLVSLLCFGRPSHLDRQRAFRAFGFENAHHGQGPGLSRDKLGIKARFMVPGSCYRVRMFLLHTLIHAMVSPIQKEKRAFQAFGFGNAHHGQGPVRVVTPSYLYLSMDGSRYYSRYFYKNNLVYNGEYLATPYDFGAGVATMSGPLKPGLVYETEITDYLQFLCSTGYNTSKIKLVLKTVPNNFSCPANSADELVSNMNYPSIAVSLSKARETKKVTRTVTRIGDEESVYTETITTPDALRVQVSPNKVKFTSKTKKLSYQATSQEEGHGVYIVYMGSKGSSEEHLQIMSSITTRRKNAVVHSYKNSFSGFAARLSDAEAQSIAQHPGVVSVFPDPVFQLHTTRSWDFLRDQYNLLHDIPYSSGWNSTSNGADTIIGIFDSGIWPESESFNDKGIGPVPSRWKGTCTRGYDFNKSSCNRKLIGARFYDDPGEPITPATGTARDYEKHGTHVAAIAAGSPVAGASYYGLAGGAAKGGSPGSRIAVYRICKLYYGCSGSAIMKAFDDAIADGVDIINLSAGQPGGAEYEFSKNPIAIGAFHAVEKGILVVGSGGNDGPLEETVVNVAPWIFTVGATTIDRNIETHILLGGNKLIKGGGISFSDLQKSPVYPLVDSLSVKLYSESDGDARDCEPDTLDEHKVKGKIIVCDHLDDDYSLEERLDEVKKKGGIGFILILPDDELITAPKIGSLPGAVITQGDGIKILSYINSTRNPVATILPTVSVANFKPAPVVAFFSSRGPTYNTRNLLKPDIVAPGTAILAAWPANDKELTRPGQEPPLFNIATGTSMSCAHVSAIAATLKARNPTWSQSAIRSAMMTTAFQESNLKSPMIVNSAYGEYLATPYDFGAGVATMSGPLKPGLVYETEITDYLQFLCSTGHNTSTIKLILKTLPNNFSCPSNSSDDSVSNMNYPSIAVSLSKVRETKEVTRTLTRIGEEESEYTATITAPDALRVEVSPKKLKFTSDTKKLSYQVTFKPMSREREFFGSITWTNGNFKVRSPFVASFW</sequence>
<dbReference type="CDD" id="cd04852">
    <property type="entry name" value="Peptidases_S8_3"/>
    <property type="match status" value="1"/>
</dbReference>
<keyword evidence="3" id="KW-0732">Signal</keyword>
<evidence type="ECO:0000259" key="10">
    <source>
        <dbReference type="Pfam" id="PF17766"/>
    </source>
</evidence>
<evidence type="ECO:0000259" key="8">
    <source>
        <dbReference type="Pfam" id="PF00082"/>
    </source>
</evidence>
<evidence type="ECO:0000256" key="2">
    <source>
        <dbReference type="ARBA" id="ARBA00022670"/>
    </source>
</evidence>
<keyword evidence="5 7" id="KW-0720">Serine protease</keyword>
<evidence type="ECO:0000256" key="4">
    <source>
        <dbReference type="ARBA" id="ARBA00022801"/>
    </source>
</evidence>
<dbReference type="InterPro" id="IPR015500">
    <property type="entry name" value="Peptidase_S8_subtilisin-rel"/>
</dbReference>
<dbReference type="OrthoDB" id="10256524at2759"/>
<dbReference type="SUPFAM" id="SSF52743">
    <property type="entry name" value="Subtilisin-like"/>
    <property type="match status" value="2"/>
</dbReference>
<dbReference type="InterPro" id="IPR036852">
    <property type="entry name" value="Peptidase_S8/S53_dom_sf"/>
</dbReference>
<dbReference type="PANTHER" id="PTHR10795">
    <property type="entry name" value="PROPROTEIN CONVERTASE SUBTILISIN/KEXIN"/>
    <property type="match status" value="1"/>
</dbReference>
<dbReference type="Pfam" id="PF00082">
    <property type="entry name" value="Peptidase_S8"/>
    <property type="match status" value="2"/>
</dbReference>
<dbReference type="InterPro" id="IPR023828">
    <property type="entry name" value="Peptidase_S8_Ser-AS"/>
</dbReference>
<comment type="caution">
    <text evidence="11">The sequence shown here is derived from an EMBL/GenBank/DDBJ whole genome shotgun (WGS) entry which is preliminary data.</text>
</comment>
<evidence type="ECO:0000256" key="6">
    <source>
        <dbReference type="PIRSR" id="PIRSR615500-1"/>
    </source>
</evidence>
<dbReference type="Gene3D" id="3.50.30.30">
    <property type="match status" value="1"/>
</dbReference>
<feature type="active site" description="Charge relay system" evidence="6 7">
    <location>
        <position position="592"/>
    </location>
</feature>
<dbReference type="InterPro" id="IPR000209">
    <property type="entry name" value="Peptidase_S8/S53_dom"/>
</dbReference>
<dbReference type="InterPro" id="IPR045051">
    <property type="entry name" value="SBT"/>
</dbReference>
<keyword evidence="12" id="KW-1185">Reference proteome</keyword>
<dbReference type="Gene3D" id="3.40.50.200">
    <property type="entry name" value="Peptidase S8/S53 domain"/>
    <property type="match status" value="2"/>
</dbReference>
<reference evidence="12" key="2">
    <citation type="journal article" date="2017" name="J. Anim. Genet.">
        <title>Multiple reference genome sequences of hot pepper reveal the massive evolution of plant disease resistance genes by retroduplication.</title>
        <authorList>
            <person name="Kim S."/>
            <person name="Park J."/>
            <person name="Yeom S.-I."/>
            <person name="Kim Y.-M."/>
            <person name="Seo E."/>
            <person name="Kim K.-T."/>
            <person name="Kim M.-S."/>
            <person name="Lee J.M."/>
            <person name="Cheong K."/>
            <person name="Shin H.-S."/>
            <person name="Kim S.-B."/>
            <person name="Han K."/>
            <person name="Lee J."/>
            <person name="Park M."/>
            <person name="Lee H.-A."/>
            <person name="Lee H.-Y."/>
            <person name="Lee Y."/>
            <person name="Oh S."/>
            <person name="Lee J.H."/>
            <person name="Choi E."/>
            <person name="Choi E."/>
            <person name="Lee S.E."/>
            <person name="Jeon J."/>
            <person name="Kim H."/>
            <person name="Choi G."/>
            <person name="Song H."/>
            <person name="Lee J."/>
            <person name="Lee S.-C."/>
            <person name="Kwon J.-K."/>
            <person name="Lee H.-Y."/>
            <person name="Koo N."/>
            <person name="Hong Y."/>
            <person name="Kim R.W."/>
            <person name="Kang W.-H."/>
            <person name="Huh J.H."/>
            <person name="Kang B.-C."/>
            <person name="Yang T.-J."/>
            <person name="Lee Y.-H."/>
            <person name="Bennetzen J.L."/>
            <person name="Choi D."/>
        </authorList>
    </citation>
    <scope>NUCLEOTIDE SEQUENCE [LARGE SCALE GENOMIC DNA]</scope>
    <source>
        <strain evidence="12">cv. PBC81</strain>
    </source>
</reference>
<evidence type="ECO:0000313" key="12">
    <source>
        <dbReference type="Proteomes" id="UP000224567"/>
    </source>
</evidence>
<evidence type="ECO:0000256" key="3">
    <source>
        <dbReference type="ARBA" id="ARBA00022729"/>
    </source>
</evidence>
<dbReference type="InterPro" id="IPR034197">
    <property type="entry name" value="Peptidases_S8_3"/>
</dbReference>
<keyword evidence="2 7" id="KW-0645">Protease</keyword>
<dbReference type="Gene3D" id="2.60.40.2310">
    <property type="match status" value="2"/>
</dbReference>
<keyword evidence="4 7" id="KW-0378">Hydrolase</keyword>
<name>A0A2G2VCS4_CAPBA</name>
<dbReference type="PROSITE" id="PS51892">
    <property type="entry name" value="SUBTILASE"/>
    <property type="match status" value="1"/>
</dbReference>
<dbReference type="Proteomes" id="UP000224567">
    <property type="component" value="Unassembled WGS sequence"/>
</dbReference>
<protein>
    <submittedName>
        <fullName evidence="11">CO(2)-response secreted protease</fullName>
    </submittedName>
</protein>
<feature type="domain" description="Peptidase S8/S53" evidence="8">
    <location>
        <begin position="67"/>
        <end position="119"/>
    </location>
</feature>
<feature type="active site" description="Charge relay system" evidence="6 7">
    <location>
        <position position="525"/>
    </location>
</feature>
<dbReference type="PROSITE" id="PS00138">
    <property type="entry name" value="SUBTILASE_SER"/>
    <property type="match status" value="1"/>
</dbReference>
<feature type="domain" description="Subtilisin-like protease fibronectin type-III" evidence="10">
    <location>
        <begin position="1051"/>
        <end position="1145"/>
    </location>
</feature>
<dbReference type="Pfam" id="PF17766">
    <property type="entry name" value="fn3_6"/>
    <property type="match status" value="2"/>
</dbReference>
<dbReference type="CDD" id="cd02120">
    <property type="entry name" value="PA_subtilisin_like"/>
    <property type="match status" value="1"/>
</dbReference>